<dbReference type="OrthoDB" id="9777975at2"/>
<feature type="chain" id="PRO_5021735478" evidence="3">
    <location>
        <begin position="19"/>
        <end position="437"/>
    </location>
</feature>
<dbReference type="Gene3D" id="3.40.50.1820">
    <property type="entry name" value="alpha/beta hydrolase"/>
    <property type="match status" value="1"/>
</dbReference>
<evidence type="ECO:0000256" key="3">
    <source>
        <dbReference type="SAM" id="SignalP"/>
    </source>
</evidence>
<keyword evidence="2" id="KW-0378">Hydrolase</keyword>
<evidence type="ECO:0000313" key="6">
    <source>
        <dbReference type="EMBL" id="TSJ46602.1"/>
    </source>
</evidence>
<sequence>MKIPTLLVSAVLSAAAFAQTPCQSGRYASDVYSNVNVTSDIVYGSNLSFSGATTSLTLDFYEPAADTATARPLIIWVHGGSFQFGSKTDVDVQELSNRFAKKGYACASINYRLGFFPVDSVNAIKAVLRATQDLKASIRYFYQDRATTNMYKIDTTRIFIGGSSAGAIAALHVGYLDKDCEIADYINAANLAALGGMEGTSGNPGYSTKVAGVINLCGALGRYSWLEAGDIPLVSVHGTADGTVKYNRGVVNPGVPIMYLDGSRMLLERSCALNHPHKLYTFPGADHVPYATGTGAAAYMDTTVNFVRDFLVHQLGCTDMDLQPANPPAEMAYLYPINYCNGDPVNETCVLGLIENTKENELSLYPNPASSQVTVNCDSEGSKIISVIDVSGRTVMSQEMNEHLYVLSVRDLKKGTYFVRVLDQDTQKSMVKQLIID</sequence>
<dbReference type="InterPro" id="IPR029058">
    <property type="entry name" value="AB_hydrolase_fold"/>
</dbReference>
<dbReference type="Proteomes" id="UP000316008">
    <property type="component" value="Unassembled WGS sequence"/>
</dbReference>
<organism evidence="6 7">
    <name type="scientific">Fluviicola chungangensis</name>
    <dbReference type="NCBI Taxonomy" id="2597671"/>
    <lineage>
        <taxon>Bacteria</taxon>
        <taxon>Pseudomonadati</taxon>
        <taxon>Bacteroidota</taxon>
        <taxon>Flavobacteriia</taxon>
        <taxon>Flavobacteriales</taxon>
        <taxon>Crocinitomicaceae</taxon>
        <taxon>Fluviicola</taxon>
    </lineage>
</organism>
<dbReference type="RefSeq" id="WP_144332139.1">
    <property type="nucleotide sequence ID" value="NZ_VLPL01000002.1"/>
</dbReference>
<dbReference type="InterPro" id="IPR049492">
    <property type="entry name" value="BD-FAE-like_dom"/>
</dbReference>
<feature type="signal peptide" evidence="3">
    <location>
        <begin position="1"/>
        <end position="18"/>
    </location>
</feature>
<proteinExistence type="predicted"/>
<feature type="domain" description="BD-FAE-like" evidence="5">
    <location>
        <begin position="58"/>
        <end position="184"/>
    </location>
</feature>
<dbReference type="PANTHER" id="PTHR48081">
    <property type="entry name" value="AB HYDROLASE SUPERFAMILY PROTEIN C4A8.06C"/>
    <property type="match status" value="1"/>
</dbReference>
<keyword evidence="1 3" id="KW-0732">Signal</keyword>
<reference evidence="6 7" key="1">
    <citation type="submission" date="2019-07" db="EMBL/GenBank/DDBJ databases">
        <authorList>
            <person name="Huq M.A."/>
        </authorList>
    </citation>
    <scope>NUCLEOTIDE SEQUENCE [LARGE SCALE GENOMIC DNA]</scope>
    <source>
        <strain evidence="6 7">MAH-3</strain>
    </source>
</reference>
<dbReference type="PANTHER" id="PTHR48081:SF13">
    <property type="entry name" value="ALPHA_BETA HYDROLASE"/>
    <property type="match status" value="1"/>
</dbReference>
<dbReference type="SUPFAM" id="SSF53474">
    <property type="entry name" value="alpha/beta-Hydrolases"/>
    <property type="match status" value="1"/>
</dbReference>
<evidence type="ECO:0000256" key="1">
    <source>
        <dbReference type="ARBA" id="ARBA00022729"/>
    </source>
</evidence>
<evidence type="ECO:0000256" key="2">
    <source>
        <dbReference type="ARBA" id="ARBA00022801"/>
    </source>
</evidence>
<feature type="domain" description="Secretion system C-terminal sorting" evidence="4">
    <location>
        <begin position="364"/>
        <end position="436"/>
    </location>
</feature>
<dbReference type="Pfam" id="PF20434">
    <property type="entry name" value="BD-FAE"/>
    <property type="match status" value="1"/>
</dbReference>
<dbReference type="InterPro" id="IPR026444">
    <property type="entry name" value="Secre_tail"/>
</dbReference>
<dbReference type="Pfam" id="PF18962">
    <property type="entry name" value="Por_Secre_tail"/>
    <property type="match status" value="1"/>
</dbReference>
<dbReference type="AlphaFoldDB" id="A0A556N356"/>
<accession>A0A556N356</accession>
<name>A0A556N356_9FLAO</name>
<protein>
    <submittedName>
        <fullName evidence="6">T9SS type A sorting domain-containing protein</fullName>
    </submittedName>
</protein>
<gene>
    <name evidence="6" type="ORF">FO442_05435</name>
</gene>
<keyword evidence="7" id="KW-1185">Reference proteome</keyword>
<dbReference type="GO" id="GO:0016787">
    <property type="term" value="F:hydrolase activity"/>
    <property type="evidence" value="ECO:0007669"/>
    <property type="project" value="UniProtKB-KW"/>
</dbReference>
<dbReference type="NCBIfam" id="TIGR04183">
    <property type="entry name" value="Por_Secre_tail"/>
    <property type="match status" value="1"/>
</dbReference>
<dbReference type="InterPro" id="IPR050300">
    <property type="entry name" value="GDXG_lipolytic_enzyme"/>
</dbReference>
<dbReference type="EMBL" id="VLPL01000002">
    <property type="protein sequence ID" value="TSJ46602.1"/>
    <property type="molecule type" value="Genomic_DNA"/>
</dbReference>
<evidence type="ECO:0000259" key="5">
    <source>
        <dbReference type="Pfam" id="PF20434"/>
    </source>
</evidence>
<evidence type="ECO:0000313" key="7">
    <source>
        <dbReference type="Proteomes" id="UP000316008"/>
    </source>
</evidence>
<evidence type="ECO:0000259" key="4">
    <source>
        <dbReference type="Pfam" id="PF18962"/>
    </source>
</evidence>
<comment type="caution">
    <text evidence="6">The sequence shown here is derived from an EMBL/GenBank/DDBJ whole genome shotgun (WGS) entry which is preliminary data.</text>
</comment>